<dbReference type="AlphaFoldDB" id="C1N091"/>
<dbReference type="InterPro" id="IPR002130">
    <property type="entry name" value="Cyclophilin-type_PPIase_dom"/>
</dbReference>
<protein>
    <submittedName>
        <fullName evidence="4">Predicted protein</fullName>
    </submittedName>
</protein>
<dbReference type="SUPFAM" id="SSF50891">
    <property type="entry name" value="Cyclophilin-like"/>
    <property type="match status" value="1"/>
</dbReference>
<dbReference type="GO" id="GO:0003755">
    <property type="term" value="F:peptidyl-prolyl cis-trans isomerase activity"/>
    <property type="evidence" value="ECO:0007669"/>
    <property type="project" value="InterPro"/>
</dbReference>
<organism evidence="5">
    <name type="scientific">Micromonas pusilla (strain CCMP1545)</name>
    <name type="common">Picoplanktonic green alga</name>
    <dbReference type="NCBI Taxonomy" id="564608"/>
    <lineage>
        <taxon>Eukaryota</taxon>
        <taxon>Viridiplantae</taxon>
        <taxon>Chlorophyta</taxon>
        <taxon>Mamiellophyceae</taxon>
        <taxon>Mamiellales</taxon>
        <taxon>Mamiellaceae</taxon>
        <taxon>Micromonas</taxon>
    </lineage>
</organism>
<feature type="domain" description="PPIase cyclophilin-type" evidence="3">
    <location>
        <begin position="231"/>
        <end position="358"/>
    </location>
</feature>
<dbReference type="EMBL" id="GG663744">
    <property type="protein sequence ID" value="EEH53985.1"/>
    <property type="molecule type" value="Genomic_DNA"/>
</dbReference>
<dbReference type="Proteomes" id="UP000001876">
    <property type="component" value="Unassembled WGS sequence"/>
</dbReference>
<evidence type="ECO:0000313" key="5">
    <source>
        <dbReference type="Proteomes" id="UP000001876"/>
    </source>
</evidence>
<keyword evidence="2" id="KW-1133">Transmembrane helix</keyword>
<dbReference type="eggNOG" id="ENOG502QQWW">
    <property type="taxonomic scope" value="Eukaryota"/>
</dbReference>
<gene>
    <name evidence="4" type="ORF">MICPUCDRAFT_50932</name>
</gene>
<name>C1N091_MICPC</name>
<dbReference type="OrthoDB" id="532384at2759"/>
<keyword evidence="2" id="KW-0472">Membrane</keyword>
<evidence type="ECO:0000256" key="1">
    <source>
        <dbReference type="SAM" id="MobiDB-lite"/>
    </source>
</evidence>
<dbReference type="Gene3D" id="3.50.4.10">
    <property type="entry name" value="Hepatocyte Growth Factor"/>
    <property type="match status" value="1"/>
</dbReference>
<dbReference type="KEGG" id="mpp:MICPUCDRAFT_50932"/>
<keyword evidence="2" id="KW-0812">Transmembrane</keyword>
<sequence>MHPHARGPRHSRRLRTSREARGPAVCLLCSLVTAITMVLILARMTYTRAREHHEVAAMFDAGRESAARSANIARPAGGGLGGVNKNPNLDARGRPRDPAFLMCGAADDMWNVEYGGDVVATPDVSAAAAPGNIIRTPTECCIRCAKTKGCNLYVFGGEGRRGTPEGMKCWLKHTHDPKHPVVRAEGEDVGWTSGALMKDYDAGASPGAGAGGGGGDRTGSGGDVVVPGAVALDTPAGRIEIELMPGWHAASVAHVARLARERGSCENSCHLYRAEPGFLLQGTLKSFSVRPNEETKRGPKVMERGEIGWAGEGAGPDFFVYLGDRPATHWGTGHTVWGKVTDEWSLRVADAIVNGPSHTPGGEGTMRFLKDFMYFDVVESERPPPPSSSSSSSSSSVGGGGDV</sequence>
<dbReference type="PANTHER" id="PTHR46873">
    <property type="entry name" value="EXPRESSED PROTEIN"/>
    <property type="match status" value="1"/>
</dbReference>
<feature type="transmembrane region" description="Helical" evidence="2">
    <location>
        <begin position="21"/>
        <end position="42"/>
    </location>
</feature>
<evidence type="ECO:0000313" key="4">
    <source>
        <dbReference type="EMBL" id="EEH53985.1"/>
    </source>
</evidence>
<accession>C1N091</accession>
<feature type="region of interest" description="Disordered" evidence="1">
    <location>
        <begin position="379"/>
        <end position="403"/>
    </location>
</feature>
<dbReference type="Pfam" id="PF00160">
    <property type="entry name" value="Pro_isomerase"/>
    <property type="match status" value="1"/>
</dbReference>
<dbReference type="PANTHER" id="PTHR46873:SF1">
    <property type="entry name" value="EXPRESSED PROTEIN"/>
    <property type="match status" value="1"/>
</dbReference>
<dbReference type="Gene3D" id="2.40.100.10">
    <property type="entry name" value="Cyclophilin-like"/>
    <property type="match status" value="1"/>
</dbReference>
<dbReference type="InterPro" id="IPR029000">
    <property type="entry name" value="Cyclophilin-like_dom_sf"/>
</dbReference>
<evidence type="ECO:0000256" key="2">
    <source>
        <dbReference type="SAM" id="Phobius"/>
    </source>
</evidence>
<proteinExistence type="predicted"/>
<dbReference type="RefSeq" id="XP_003061355.1">
    <property type="nucleotide sequence ID" value="XM_003061309.1"/>
</dbReference>
<keyword evidence="5" id="KW-1185">Reference proteome</keyword>
<reference evidence="4 5" key="1">
    <citation type="journal article" date="2009" name="Science">
        <title>Green evolution and dynamic adaptations revealed by genomes of the marine picoeukaryotes Micromonas.</title>
        <authorList>
            <person name="Worden A.Z."/>
            <person name="Lee J.H."/>
            <person name="Mock T."/>
            <person name="Rouze P."/>
            <person name="Simmons M.P."/>
            <person name="Aerts A.L."/>
            <person name="Allen A.E."/>
            <person name="Cuvelier M.L."/>
            <person name="Derelle E."/>
            <person name="Everett M.V."/>
            <person name="Foulon E."/>
            <person name="Grimwood J."/>
            <person name="Gundlach H."/>
            <person name="Henrissat B."/>
            <person name="Napoli C."/>
            <person name="McDonald S.M."/>
            <person name="Parker M.S."/>
            <person name="Rombauts S."/>
            <person name="Salamov A."/>
            <person name="Von Dassow P."/>
            <person name="Badger J.H."/>
            <person name="Coutinho P.M."/>
            <person name="Demir E."/>
            <person name="Dubchak I."/>
            <person name="Gentemann C."/>
            <person name="Eikrem W."/>
            <person name="Gready J.E."/>
            <person name="John U."/>
            <person name="Lanier W."/>
            <person name="Lindquist E.A."/>
            <person name="Lucas S."/>
            <person name="Mayer K.F."/>
            <person name="Moreau H."/>
            <person name="Not F."/>
            <person name="Otillar R."/>
            <person name="Panaud O."/>
            <person name="Pangilinan J."/>
            <person name="Paulsen I."/>
            <person name="Piegu B."/>
            <person name="Poliakov A."/>
            <person name="Robbens S."/>
            <person name="Schmutz J."/>
            <person name="Toulza E."/>
            <person name="Wyss T."/>
            <person name="Zelensky A."/>
            <person name="Zhou K."/>
            <person name="Armbrust E.V."/>
            <person name="Bhattacharya D."/>
            <person name="Goodenough U.W."/>
            <person name="Van de Peer Y."/>
            <person name="Grigoriev I.V."/>
        </authorList>
    </citation>
    <scope>NUCLEOTIDE SEQUENCE [LARGE SCALE GENOMIC DNA]</scope>
    <source>
        <strain evidence="4 5">CCMP1545</strain>
    </source>
</reference>
<evidence type="ECO:0000259" key="3">
    <source>
        <dbReference type="Pfam" id="PF00160"/>
    </source>
</evidence>
<dbReference type="GeneID" id="9687032"/>
<dbReference type="STRING" id="564608.C1N091"/>